<dbReference type="EMBL" id="JNAO01000013">
    <property type="protein sequence ID" value="KGG00102.1"/>
    <property type="molecule type" value="Genomic_DNA"/>
</dbReference>
<organism evidence="2 3">
    <name type="scientific">Prochlorococcus marinus str. MIT 9314</name>
    <dbReference type="NCBI Taxonomy" id="167548"/>
    <lineage>
        <taxon>Bacteria</taxon>
        <taxon>Bacillati</taxon>
        <taxon>Cyanobacteriota</taxon>
        <taxon>Cyanophyceae</taxon>
        <taxon>Synechococcales</taxon>
        <taxon>Prochlorococcaceae</taxon>
        <taxon>Prochlorococcus</taxon>
    </lineage>
</organism>
<evidence type="ECO:0000313" key="2">
    <source>
        <dbReference type="EMBL" id="KGG00102.1"/>
    </source>
</evidence>
<protein>
    <submittedName>
        <fullName evidence="2">Uncharacterized protein</fullName>
    </submittedName>
</protein>
<dbReference type="AlphaFoldDB" id="A0A0A2AH53"/>
<name>A0A0A2AH53_PROMR</name>
<proteinExistence type="predicted"/>
<accession>A0A0A2AH53</accession>
<reference evidence="3" key="1">
    <citation type="journal article" date="2014" name="Sci. Data">
        <title>Genomes of diverse isolates of the marine cyanobacterium Prochlorococcus.</title>
        <authorList>
            <person name="Biller S."/>
            <person name="Berube P."/>
            <person name="Thompson J."/>
            <person name="Kelly L."/>
            <person name="Roggensack S."/>
            <person name="Awad L."/>
            <person name="Roache-Johnson K."/>
            <person name="Ding H."/>
            <person name="Giovannoni S.J."/>
            <person name="Moore L.R."/>
            <person name="Chisholm S.W."/>
        </authorList>
    </citation>
    <scope>NUCLEOTIDE SEQUENCE [LARGE SCALE GENOMIC DNA]</scope>
    <source>
        <strain evidence="3">MIT 9314</strain>
    </source>
</reference>
<keyword evidence="1" id="KW-0472">Membrane</keyword>
<keyword evidence="1" id="KW-1133">Transmembrane helix</keyword>
<dbReference type="STRING" id="167548.EU98_1631"/>
<evidence type="ECO:0000256" key="1">
    <source>
        <dbReference type="SAM" id="Phobius"/>
    </source>
</evidence>
<feature type="transmembrane region" description="Helical" evidence="1">
    <location>
        <begin position="21"/>
        <end position="44"/>
    </location>
</feature>
<keyword evidence="1" id="KW-0812">Transmembrane</keyword>
<sequence>MITKEEEKVFKKTKLYRFWNFLIYGSSIAIGVFLVYLYSAYVFINK</sequence>
<gene>
    <name evidence="2" type="ORF">EU98_1631</name>
</gene>
<evidence type="ECO:0000313" key="3">
    <source>
        <dbReference type="Proteomes" id="UP000030533"/>
    </source>
</evidence>
<dbReference type="Proteomes" id="UP000030533">
    <property type="component" value="Unassembled WGS sequence"/>
</dbReference>
<comment type="caution">
    <text evidence="2">The sequence shown here is derived from an EMBL/GenBank/DDBJ whole genome shotgun (WGS) entry which is preliminary data.</text>
</comment>